<dbReference type="GO" id="GO:0005886">
    <property type="term" value="C:plasma membrane"/>
    <property type="evidence" value="ECO:0007669"/>
    <property type="project" value="TreeGrafter"/>
</dbReference>
<dbReference type="Gene3D" id="2.60.470.10">
    <property type="entry name" value="Acid-sensing ion channels like domains"/>
    <property type="match status" value="1"/>
</dbReference>
<sequence length="349" mass="39745">MSILKHHYFTVDTIMEEVHQKCSNLVMYCTFNRKRRNCADIFFLVKTCFGYCCAFNYAALKDASELPFVDPDPDLEYYDDTMNDEDNSDGDELPPYAKIIATSESGSASGLSVVFNVEPNDYPTWSPIPYYGAKIIINDPNDYPETSNVYSYITLGESVDIKVEPRVFQSQSDVRRVDASKRECWFHDEVYLGHTDRYSYETCWTECKMKAYLQGCGCMPYKYPRGFVSTRDMLCTPICYVECRDKGYKMTRDVTPFLSSLYPDDVIKGANESELAALQVYFGKSNCNCYKLSLVIDLSYFVATYGGVFSLSFGGSIITFVELTYLIASFVVTVTLRALSKIVHTNSNF</sequence>
<dbReference type="Pfam" id="PF00858">
    <property type="entry name" value="ASC"/>
    <property type="match status" value="1"/>
</dbReference>
<comment type="similarity">
    <text evidence="2 12">Belongs to the amiloride-sensitive sodium channel (TC 1.A.6) family.</text>
</comment>
<keyword evidence="7" id="KW-0915">Sodium</keyword>
<keyword evidence="15" id="KW-1185">Reference proteome</keyword>
<evidence type="ECO:0000313" key="14">
    <source>
        <dbReference type="EMBL" id="CAB3250927.1"/>
    </source>
</evidence>
<evidence type="ECO:0000256" key="13">
    <source>
        <dbReference type="SAM" id="Phobius"/>
    </source>
</evidence>
<dbReference type="InterPro" id="IPR001873">
    <property type="entry name" value="ENaC"/>
</dbReference>
<keyword evidence="3 12" id="KW-0813">Transport</keyword>
<evidence type="ECO:0008006" key="16">
    <source>
        <dbReference type="Google" id="ProtNLM"/>
    </source>
</evidence>
<accession>A0A8S1AMH1</accession>
<feature type="transmembrane region" description="Helical" evidence="13">
    <location>
        <begin position="317"/>
        <end position="339"/>
    </location>
</feature>
<keyword evidence="5 12" id="KW-0812">Transmembrane</keyword>
<keyword evidence="8 12" id="KW-0406">Ion transport</keyword>
<dbReference type="PANTHER" id="PTHR11690">
    <property type="entry name" value="AMILORIDE-SENSITIVE SODIUM CHANNEL-RELATED"/>
    <property type="match status" value="1"/>
</dbReference>
<name>A0A8S1AMH1_ARCPL</name>
<feature type="transmembrane region" description="Helical" evidence="13">
    <location>
        <begin position="292"/>
        <end position="311"/>
    </location>
</feature>
<dbReference type="AlphaFoldDB" id="A0A8S1AMH1"/>
<evidence type="ECO:0000256" key="5">
    <source>
        <dbReference type="ARBA" id="ARBA00022692"/>
    </source>
</evidence>
<evidence type="ECO:0000256" key="11">
    <source>
        <dbReference type="ARBA" id="ARBA00023303"/>
    </source>
</evidence>
<keyword evidence="11 12" id="KW-0407">Ion channel</keyword>
<proteinExistence type="inferred from homology"/>
<dbReference type="GO" id="GO:0015280">
    <property type="term" value="F:ligand-gated sodium channel activity"/>
    <property type="evidence" value="ECO:0007669"/>
    <property type="project" value="TreeGrafter"/>
</dbReference>
<evidence type="ECO:0000256" key="7">
    <source>
        <dbReference type="ARBA" id="ARBA00023053"/>
    </source>
</evidence>
<evidence type="ECO:0000256" key="12">
    <source>
        <dbReference type="RuleBase" id="RU000679"/>
    </source>
</evidence>
<evidence type="ECO:0000256" key="2">
    <source>
        <dbReference type="ARBA" id="ARBA00007193"/>
    </source>
</evidence>
<reference evidence="14 15" key="1">
    <citation type="submission" date="2020-04" db="EMBL/GenBank/DDBJ databases">
        <authorList>
            <person name="Wallbank WR R."/>
            <person name="Pardo Diaz C."/>
            <person name="Kozak K."/>
            <person name="Martin S."/>
            <person name="Jiggins C."/>
            <person name="Moest M."/>
            <person name="Warren A I."/>
            <person name="Byers J.R.P. K."/>
            <person name="Montejo-Kovacevich G."/>
            <person name="Yen C E."/>
        </authorList>
    </citation>
    <scope>NUCLEOTIDE SEQUENCE [LARGE SCALE GENOMIC DNA]</scope>
</reference>
<keyword evidence="9 13" id="KW-0472">Membrane</keyword>
<organism evidence="14 15">
    <name type="scientific">Arctia plantaginis</name>
    <name type="common">Wood tiger moth</name>
    <name type="synonym">Phalaena plantaginis</name>
    <dbReference type="NCBI Taxonomy" id="874455"/>
    <lineage>
        <taxon>Eukaryota</taxon>
        <taxon>Metazoa</taxon>
        <taxon>Ecdysozoa</taxon>
        <taxon>Arthropoda</taxon>
        <taxon>Hexapoda</taxon>
        <taxon>Insecta</taxon>
        <taxon>Pterygota</taxon>
        <taxon>Neoptera</taxon>
        <taxon>Endopterygota</taxon>
        <taxon>Lepidoptera</taxon>
        <taxon>Glossata</taxon>
        <taxon>Ditrysia</taxon>
        <taxon>Noctuoidea</taxon>
        <taxon>Erebidae</taxon>
        <taxon>Arctiinae</taxon>
        <taxon>Arctia</taxon>
    </lineage>
</organism>
<dbReference type="OrthoDB" id="5874059at2759"/>
<evidence type="ECO:0000256" key="6">
    <source>
        <dbReference type="ARBA" id="ARBA00022989"/>
    </source>
</evidence>
<comment type="caution">
    <text evidence="14">The sequence shown here is derived from an EMBL/GenBank/DDBJ whole genome shotgun (WGS) entry which is preliminary data.</text>
</comment>
<evidence type="ECO:0000256" key="9">
    <source>
        <dbReference type="ARBA" id="ARBA00023136"/>
    </source>
</evidence>
<keyword evidence="6 13" id="KW-1133">Transmembrane helix</keyword>
<keyword evidence="10 12" id="KW-0739">Sodium transport</keyword>
<dbReference type="EMBL" id="CADEBC010000541">
    <property type="protein sequence ID" value="CAB3250927.1"/>
    <property type="molecule type" value="Genomic_DNA"/>
</dbReference>
<dbReference type="Proteomes" id="UP000494106">
    <property type="component" value="Unassembled WGS sequence"/>
</dbReference>
<gene>
    <name evidence="14" type="ORF">APLA_LOCUS12802</name>
</gene>
<evidence type="ECO:0000256" key="1">
    <source>
        <dbReference type="ARBA" id="ARBA00004141"/>
    </source>
</evidence>
<evidence type="ECO:0000256" key="3">
    <source>
        <dbReference type="ARBA" id="ARBA00022448"/>
    </source>
</evidence>
<keyword evidence="4 12" id="KW-0894">Sodium channel</keyword>
<protein>
    <recommendedName>
        <fullName evidence="16">Sodium channel protein Nach</fullName>
    </recommendedName>
</protein>
<evidence type="ECO:0000256" key="8">
    <source>
        <dbReference type="ARBA" id="ARBA00023065"/>
    </source>
</evidence>
<comment type="subcellular location">
    <subcellularLocation>
        <location evidence="1">Membrane</location>
        <topology evidence="1">Multi-pass membrane protein</topology>
    </subcellularLocation>
</comment>
<evidence type="ECO:0000313" key="15">
    <source>
        <dbReference type="Proteomes" id="UP000494106"/>
    </source>
</evidence>
<evidence type="ECO:0000256" key="10">
    <source>
        <dbReference type="ARBA" id="ARBA00023201"/>
    </source>
</evidence>
<evidence type="ECO:0000256" key="4">
    <source>
        <dbReference type="ARBA" id="ARBA00022461"/>
    </source>
</evidence>
<dbReference type="PANTHER" id="PTHR11690:SF237">
    <property type="entry name" value="PICKPOCKET 16-RELATED"/>
    <property type="match status" value="1"/>
</dbReference>